<evidence type="ECO:0000313" key="7">
    <source>
        <dbReference type="Proteomes" id="UP000255207"/>
    </source>
</evidence>
<dbReference type="InterPro" id="IPR002033">
    <property type="entry name" value="TatC"/>
</dbReference>
<evidence type="ECO:0000313" key="6">
    <source>
        <dbReference type="EMBL" id="RDJ29645.1"/>
    </source>
</evidence>
<comment type="caution">
    <text evidence="6">The sequence shown here is derived from an EMBL/GenBank/DDBJ whole genome shotgun (WGS) entry which is preliminary data.</text>
</comment>
<gene>
    <name evidence="5 6" type="primary">tatC</name>
    <name evidence="6" type="ORF">DWE98_03685</name>
</gene>
<keyword evidence="7" id="KW-1185">Reference proteome</keyword>
<keyword evidence="4 5" id="KW-0472">Membrane</keyword>
<feature type="transmembrane region" description="Helical" evidence="5">
    <location>
        <begin position="36"/>
        <end position="57"/>
    </location>
</feature>
<comment type="subunit">
    <text evidence="5">The Tat system comprises two distinct complexes: a TatABC complex, containing multiple copies of TatA, TatB and TatC subunits, and a separate TatA complex, containing only TatA subunits. Substrates initially bind to the TatABC complex, which probably triggers association of the separate TatA complex to form the active translocon.</text>
</comment>
<keyword evidence="5" id="KW-0813">Transport</keyword>
<dbReference type="Proteomes" id="UP000255207">
    <property type="component" value="Unassembled WGS sequence"/>
</dbReference>
<keyword evidence="5" id="KW-1003">Cell membrane</keyword>
<dbReference type="RefSeq" id="WP_114827757.1">
    <property type="nucleotide sequence ID" value="NZ_QQTO01000019.1"/>
</dbReference>
<dbReference type="NCBIfam" id="TIGR00945">
    <property type="entry name" value="tatC"/>
    <property type="match status" value="1"/>
</dbReference>
<evidence type="ECO:0000256" key="2">
    <source>
        <dbReference type="ARBA" id="ARBA00022692"/>
    </source>
</evidence>
<comment type="similarity">
    <text evidence="5">Belongs to the TatC family.</text>
</comment>
<comment type="caution">
    <text evidence="5">Lacks conserved residue(s) required for the propagation of feature annotation.</text>
</comment>
<reference evidence="7" key="1">
    <citation type="submission" date="2018-07" db="EMBL/GenBank/DDBJ databases">
        <authorList>
            <person name="Safronova V.I."/>
            <person name="Chirak E.R."/>
            <person name="Sazanova A.L."/>
        </authorList>
    </citation>
    <scope>NUCLEOTIDE SEQUENCE [LARGE SCALE GENOMIC DNA]</scope>
    <source>
        <strain evidence="7">RCAM04685</strain>
    </source>
</reference>
<feature type="transmembrane region" description="Helical" evidence="5">
    <location>
        <begin position="174"/>
        <end position="203"/>
    </location>
</feature>
<dbReference type="PROSITE" id="PS01218">
    <property type="entry name" value="TATC"/>
    <property type="match status" value="1"/>
</dbReference>
<dbReference type="OrthoDB" id="9777044at2"/>
<protein>
    <recommendedName>
        <fullName evidence="5">Sec-independent protein translocase protein TatC</fullName>
    </recommendedName>
</protein>
<comment type="subcellular location">
    <subcellularLocation>
        <location evidence="5">Cell membrane</location>
        <topology evidence="5">Multi-pass membrane protein</topology>
    </subcellularLocation>
    <subcellularLocation>
        <location evidence="1">Membrane</location>
        <topology evidence="1">Multi-pass membrane protein</topology>
    </subcellularLocation>
</comment>
<feature type="transmembrane region" description="Helical" evidence="5">
    <location>
        <begin position="215"/>
        <end position="230"/>
    </location>
</feature>
<evidence type="ECO:0000256" key="3">
    <source>
        <dbReference type="ARBA" id="ARBA00022989"/>
    </source>
</evidence>
<dbReference type="PRINTS" id="PR01840">
    <property type="entry name" value="TATCFAMILY"/>
</dbReference>
<dbReference type="GO" id="GO:0033281">
    <property type="term" value="C:TAT protein transport complex"/>
    <property type="evidence" value="ECO:0007669"/>
    <property type="project" value="UniProtKB-UniRule"/>
</dbReference>
<dbReference type="PANTHER" id="PTHR30371">
    <property type="entry name" value="SEC-INDEPENDENT PROTEIN TRANSLOCASE PROTEIN TATC"/>
    <property type="match status" value="1"/>
</dbReference>
<dbReference type="GO" id="GO:0009977">
    <property type="term" value="F:proton motive force dependent protein transmembrane transporter activity"/>
    <property type="evidence" value="ECO:0007669"/>
    <property type="project" value="TreeGrafter"/>
</dbReference>
<accession>A0A370LDM6</accession>
<keyword evidence="5" id="KW-0653">Protein transport</keyword>
<keyword evidence="2 5" id="KW-0812">Transmembrane</keyword>
<sequence length="272" mass="29844">MSVSTNLRNGEDEIEASRAPLIEHLIELRGRLIKSLIAFMIMFFICFAFSTQIYNLLVLPYVWAAGSGANAQLIYTGPLELLFTHIKVAAFGAGFFAFPVIATQVYKFVAPGLYKNEKQAFAPYLVATPVFFVMGAALVFFFAMPVLMRFSLGMQQAASEGQAGISLLPKVSEYLSLIMTLIFAFGVAFQLPVILTLLGQAGIIDSKFLKEKRRYAIVGVFVVAAVLTPPDVISQLMLAVPMLLLYELSVFSVRRVETKREAAKAAEDASDS</sequence>
<evidence type="ECO:0000256" key="5">
    <source>
        <dbReference type="HAMAP-Rule" id="MF_00902"/>
    </source>
</evidence>
<dbReference type="GO" id="GO:0065002">
    <property type="term" value="P:intracellular protein transmembrane transport"/>
    <property type="evidence" value="ECO:0007669"/>
    <property type="project" value="TreeGrafter"/>
</dbReference>
<dbReference type="InterPro" id="IPR019820">
    <property type="entry name" value="Sec-indep_translocase_CS"/>
</dbReference>
<keyword evidence="3 5" id="KW-1133">Transmembrane helix</keyword>
<dbReference type="GO" id="GO:0043953">
    <property type="term" value="P:protein transport by the Tat complex"/>
    <property type="evidence" value="ECO:0007669"/>
    <property type="project" value="UniProtKB-UniRule"/>
</dbReference>
<dbReference type="AlphaFoldDB" id="A0A370LDM6"/>
<feature type="transmembrane region" description="Helical" evidence="5">
    <location>
        <begin position="121"/>
        <end position="144"/>
    </location>
</feature>
<name>A0A370LDM6_9HYPH</name>
<proteinExistence type="inferred from homology"/>
<organism evidence="6 7">
    <name type="scientific">Bosea caraganae</name>
    <dbReference type="NCBI Taxonomy" id="2763117"/>
    <lineage>
        <taxon>Bacteria</taxon>
        <taxon>Pseudomonadati</taxon>
        <taxon>Pseudomonadota</taxon>
        <taxon>Alphaproteobacteria</taxon>
        <taxon>Hyphomicrobiales</taxon>
        <taxon>Boseaceae</taxon>
        <taxon>Bosea</taxon>
    </lineage>
</organism>
<dbReference type="EMBL" id="QQTP01000001">
    <property type="protein sequence ID" value="RDJ29645.1"/>
    <property type="molecule type" value="Genomic_DNA"/>
</dbReference>
<feature type="transmembrane region" description="Helical" evidence="5">
    <location>
        <begin position="88"/>
        <end position="109"/>
    </location>
</feature>
<comment type="function">
    <text evidence="5">Part of the twin-arginine translocation (Tat) system that transports large folded proteins containing a characteristic twin-arginine motif in their signal peptide across membranes. Together with TatB, TatC is part of a receptor directly interacting with Tat signal peptides.</text>
</comment>
<evidence type="ECO:0000256" key="1">
    <source>
        <dbReference type="ARBA" id="ARBA00004141"/>
    </source>
</evidence>
<dbReference type="HAMAP" id="MF_00902">
    <property type="entry name" value="TatC"/>
    <property type="match status" value="1"/>
</dbReference>
<dbReference type="PANTHER" id="PTHR30371:SF0">
    <property type="entry name" value="SEC-INDEPENDENT PROTEIN TRANSLOCASE PROTEIN TATC, CHLOROPLASTIC-RELATED"/>
    <property type="match status" value="1"/>
</dbReference>
<evidence type="ECO:0000256" key="4">
    <source>
        <dbReference type="ARBA" id="ARBA00023136"/>
    </source>
</evidence>
<dbReference type="Pfam" id="PF00902">
    <property type="entry name" value="TatC"/>
    <property type="match status" value="1"/>
</dbReference>
<keyword evidence="5" id="KW-0811">Translocation</keyword>